<protein>
    <recommendedName>
        <fullName evidence="3">DUF1080 domain-containing protein</fullName>
    </recommendedName>
</protein>
<dbReference type="EMBL" id="SMLW01000438">
    <property type="protein sequence ID" value="MTI24644.1"/>
    <property type="molecule type" value="Genomic_DNA"/>
</dbReference>
<organism evidence="1 2">
    <name type="scientific">Fulvivirga kasyanovii</name>
    <dbReference type="NCBI Taxonomy" id="396812"/>
    <lineage>
        <taxon>Bacteria</taxon>
        <taxon>Pseudomonadati</taxon>
        <taxon>Bacteroidota</taxon>
        <taxon>Cytophagia</taxon>
        <taxon>Cytophagales</taxon>
        <taxon>Fulvivirgaceae</taxon>
        <taxon>Fulvivirga</taxon>
    </lineage>
</organism>
<dbReference type="RefSeq" id="WP_155170685.1">
    <property type="nucleotide sequence ID" value="NZ_BAAAFL010000008.1"/>
</dbReference>
<name>A0ABW9RKM6_9BACT</name>
<dbReference type="Proteomes" id="UP000798808">
    <property type="component" value="Unassembled WGS sequence"/>
</dbReference>
<evidence type="ECO:0000313" key="1">
    <source>
        <dbReference type="EMBL" id="MTI24644.1"/>
    </source>
</evidence>
<proteinExistence type="predicted"/>
<comment type="caution">
    <text evidence="1">The sequence shown here is derived from an EMBL/GenBank/DDBJ whole genome shotgun (WGS) entry which is preliminary data.</text>
</comment>
<gene>
    <name evidence="1" type="ORF">E1163_06780</name>
</gene>
<evidence type="ECO:0000313" key="2">
    <source>
        <dbReference type="Proteomes" id="UP000798808"/>
    </source>
</evidence>
<sequence length="415" mass="46696">MGLWRRHGKGVQLFLGVLIALLIVFSKSYAQSDAGFIYGKVYTVSNTYQGQIRWGKEEAFWNDLFNGVKLYTNNYGDIPKKENKNTSWYDFDWRLSSIWEDKKSSVSHQFVCRFGDIKTIEITGPSRVNLILKNGVKLEVGGEGYNDLGTDVQVLDQELGAITIGWNRLLKIEFEPTPDKLSSAMGNPLYGTIETVRKGNFTGFVQWDHDERLSVDKLDGDARDGKVSVSFSAIKQIEKSGNGSNVVLKSGNTYFLTNSNDVNSGNRGIIVSIEGTGKIEIPWKAFKRVDFSDARNSGLPYESYVIPQGLSGTVHLYEGASVSGQIIYDIDESWDVEILEGMDDEIQYHIPFRNIRKVTPKNYDYSLVELKNGTSLLLGGMRDVSDENDGVLVLKHGENDQEFVQWKNITEIVFE</sequence>
<evidence type="ECO:0008006" key="3">
    <source>
        <dbReference type="Google" id="ProtNLM"/>
    </source>
</evidence>
<keyword evidence="2" id="KW-1185">Reference proteome</keyword>
<accession>A0ABW9RKM6</accession>
<reference evidence="1 2" key="1">
    <citation type="submission" date="2019-02" db="EMBL/GenBank/DDBJ databases">
        <authorList>
            <person name="Goldberg S.R."/>
            <person name="Haltli B.A."/>
            <person name="Correa H."/>
            <person name="Russell K.G."/>
        </authorList>
    </citation>
    <scope>NUCLEOTIDE SEQUENCE [LARGE SCALE GENOMIC DNA]</scope>
    <source>
        <strain evidence="1 2">JCM 16186</strain>
    </source>
</reference>